<evidence type="ECO:0000313" key="13">
    <source>
        <dbReference type="RefSeq" id="XP_003398894.2"/>
    </source>
</evidence>
<gene>
    <name evidence="13" type="primary">LOC100642649</name>
</gene>
<dbReference type="KEGG" id="bter:100642649"/>
<keyword evidence="6" id="KW-0813">Transport</keyword>
<dbReference type="GO" id="GO:0005634">
    <property type="term" value="C:nucleus"/>
    <property type="evidence" value="ECO:0007669"/>
    <property type="project" value="UniProtKB-SubCell"/>
</dbReference>
<dbReference type="OrthoDB" id="6255506at2759"/>
<feature type="region of interest" description="Disordered" evidence="10">
    <location>
        <begin position="268"/>
        <end position="304"/>
    </location>
</feature>
<dbReference type="CTD" id="49505"/>
<protein>
    <recommendedName>
        <fullName evidence="5">Probable RNA polymerase II nuclear localization protein SLC7A6OS</fullName>
    </recommendedName>
</protein>
<evidence type="ECO:0000256" key="8">
    <source>
        <dbReference type="ARBA" id="ARBA00022927"/>
    </source>
</evidence>
<comment type="similarity">
    <text evidence="4">Belongs to the IWR1/SLC7A6OS family.</text>
</comment>
<feature type="region of interest" description="Disordered" evidence="10">
    <location>
        <begin position="188"/>
        <end position="214"/>
    </location>
</feature>
<evidence type="ECO:0000259" key="11">
    <source>
        <dbReference type="Pfam" id="PF08574"/>
    </source>
</evidence>
<comment type="subcellular location">
    <subcellularLocation>
        <location evidence="3">Cytoplasm</location>
    </subcellularLocation>
    <subcellularLocation>
        <location evidence="2">Nucleus</location>
    </subcellularLocation>
</comment>
<dbReference type="Proteomes" id="UP000835206">
    <property type="component" value="Chromosome 11"/>
</dbReference>
<evidence type="ECO:0000256" key="6">
    <source>
        <dbReference type="ARBA" id="ARBA00022448"/>
    </source>
</evidence>
<dbReference type="RefSeq" id="XP_003398894.2">
    <property type="nucleotide sequence ID" value="XM_003398846.4"/>
</dbReference>
<comment type="function">
    <text evidence="1">Directs RNA polymerase II nuclear import.</text>
</comment>
<dbReference type="GO" id="GO:0015031">
    <property type="term" value="P:protein transport"/>
    <property type="evidence" value="ECO:0007669"/>
    <property type="project" value="UniProtKB-KW"/>
</dbReference>
<dbReference type="InterPro" id="IPR040218">
    <property type="entry name" value="SLC7A6OS"/>
</dbReference>
<evidence type="ECO:0000256" key="9">
    <source>
        <dbReference type="ARBA" id="ARBA00023242"/>
    </source>
</evidence>
<dbReference type="InterPro" id="IPR013883">
    <property type="entry name" value="TF_Iwr1_dom"/>
</dbReference>
<dbReference type="PANTHER" id="PTHR31196">
    <property type="entry name" value="RNA POLYMERASE II NUCLEAR LOCALIZATION PROTEIN SLC7A6OS-RELATED"/>
    <property type="match status" value="1"/>
</dbReference>
<dbReference type="GO" id="GO:0032502">
    <property type="term" value="P:developmental process"/>
    <property type="evidence" value="ECO:0007669"/>
    <property type="project" value="TreeGrafter"/>
</dbReference>
<name>A0A9B0C3L6_BOMTE</name>
<dbReference type="PANTHER" id="PTHR31196:SF2">
    <property type="entry name" value="RNA POLYMERASE II NUCLEAR LOCALIZATION PROTEIN SLC7A6OS-RELATED"/>
    <property type="match status" value="1"/>
</dbReference>
<feature type="domain" description="Transcription factor Iwr1" evidence="11">
    <location>
        <begin position="146"/>
        <end position="206"/>
    </location>
</feature>
<evidence type="ECO:0000256" key="3">
    <source>
        <dbReference type="ARBA" id="ARBA00004496"/>
    </source>
</evidence>
<dbReference type="Pfam" id="PF08574">
    <property type="entry name" value="Iwr1"/>
    <property type="match status" value="1"/>
</dbReference>
<feature type="compositionally biased region" description="Acidic residues" evidence="10">
    <location>
        <begin position="291"/>
        <end position="304"/>
    </location>
</feature>
<evidence type="ECO:0000313" key="12">
    <source>
        <dbReference type="Proteomes" id="UP000835206"/>
    </source>
</evidence>
<dbReference type="GO" id="GO:0005737">
    <property type="term" value="C:cytoplasm"/>
    <property type="evidence" value="ECO:0007669"/>
    <property type="project" value="UniProtKB-SubCell"/>
</dbReference>
<evidence type="ECO:0000256" key="4">
    <source>
        <dbReference type="ARBA" id="ARBA00010218"/>
    </source>
</evidence>
<feature type="compositionally biased region" description="Acidic residues" evidence="10">
    <location>
        <begin position="268"/>
        <end position="283"/>
    </location>
</feature>
<sequence>MAAILRVKRSYYDEPSNALIISCKRQKIAEDEDTEDVLSVPITTLAKFAGTVKEQDENVEHLIQSYGKDELQANFKQHHIDSKQILSKLREATKQASAKNRYKVVNCFRSLDNSNSENSEKNVPTVVIDVEDSKSIAKRDSIEKDDNYVYDLYYVQSENDMFLDDEVSVHAFEQELVHDSYRDYCEAEYDSEDSNSESNWRNDYPDSSYSEGSINEDDIRDAVMNMRLEEESDLSEEDDFVYAIDEAVVENFGYKYAKYKARMIKELEEDDNDDDDDDDDDYDNFSICVSEDADEYNNNEVDSE</sequence>
<reference evidence="13" key="1">
    <citation type="submission" date="2025-08" db="UniProtKB">
        <authorList>
            <consortium name="RefSeq"/>
        </authorList>
    </citation>
    <scope>IDENTIFICATION</scope>
</reference>
<keyword evidence="7" id="KW-0963">Cytoplasm</keyword>
<organism evidence="12 13">
    <name type="scientific">Bombus terrestris</name>
    <name type="common">Buff-tailed bumblebee</name>
    <name type="synonym">Apis terrestris</name>
    <dbReference type="NCBI Taxonomy" id="30195"/>
    <lineage>
        <taxon>Eukaryota</taxon>
        <taxon>Metazoa</taxon>
        <taxon>Ecdysozoa</taxon>
        <taxon>Arthropoda</taxon>
        <taxon>Hexapoda</taxon>
        <taxon>Insecta</taxon>
        <taxon>Pterygota</taxon>
        <taxon>Neoptera</taxon>
        <taxon>Endopterygota</taxon>
        <taxon>Hymenoptera</taxon>
        <taxon>Apocrita</taxon>
        <taxon>Aculeata</taxon>
        <taxon>Apoidea</taxon>
        <taxon>Anthophila</taxon>
        <taxon>Apidae</taxon>
        <taxon>Bombus</taxon>
        <taxon>Bombus</taxon>
    </lineage>
</organism>
<keyword evidence="12" id="KW-1185">Reference proteome</keyword>
<keyword evidence="9" id="KW-0539">Nucleus</keyword>
<evidence type="ECO:0000256" key="7">
    <source>
        <dbReference type="ARBA" id="ARBA00022490"/>
    </source>
</evidence>
<evidence type="ECO:0000256" key="2">
    <source>
        <dbReference type="ARBA" id="ARBA00004123"/>
    </source>
</evidence>
<proteinExistence type="inferred from homology"/>
<dbReference type="AlphaFoldDB" id="A0A9B0C3L6"/>
<keyword evidence="8" id="KW-0653">Protein transport</keyword>
<evidence type="ECO:0000256" key="10">
    <source>
        <dbReference type="SAM" id="MobiDB-lite"/>
    </source>
</evidence>
<evidence type="ECO:0000256" key="1">
    <source>
        <dbReference type="ARBA" id="ARBA00003202"/>
    </source>
</evidence>
<accession>A0A9B0C3L6</accession>
<dbReference type="GeneID" id="100642649"/>
<evidence type="ECO:0000256" key="5">
    <source>
        <dbReference type="ARBA" id="ARBA00017036"/>
    </source>
</evidence>